<feature type="region of interest" description="Disordered" evidence="1">
    <location>
        <begin position="98"/>
        <end position="131"/>
    </location>
</feature>
<gene>
    <name evidence="2" type="ORF">LCGC14_1781370</name>
</gene>
<organism evidence="2">
    <name type="scientific">marine sediment metagenome</name>
    <dbReference type="NCBI Taxonomy" id="412755"/>
    <lineage>
        <taxon>unclassified sequences</taxon>
        <taxon>metagenomes</taxon>
        <taxon>ecological metagenomes</taxon>
    </lineage>
</organism>
<dbReference type="AlphaFoldDB" id="A0A0F9JA82"/>
<dbReference type="EMBL" id="LAZR01016852">
    <property type="protein sequence ID" value="KKM02741.1"/>
    <property type="molecule type" value="Genomic_DNA"/>
</dbReference>
<reference evidence="2" key="1">
    <citation type="journal article" date="2015" name="Nature">
        <title>Complex archaea that bridge the gap between prokaryotes and eukaryotes.</title>
        <authorList>
            <person name="Spang A."/>
            <person name="Saw J.H."/>
            <person name="Jorgensen S.L."/>
            <person name="Zaremba-Niedzwiedzka K."/>
            <person name="Martijn J."/>
            <person name="Lind A.E."/>
            <person name="van Eijk R."/>
            <person name="Schleper C."/>
            <person name="Guy L."/>
            <person name="Ettema T.J."/>
        </authorList>
    </citation>
    <scope>NUCLEOTIDE SEQUENCE</scope>
</reference>
<comment type="caution">
    <text evidence="2">The sequence shown here is derived from an EMBL/GenBank/DDBJ whole genome shotgun (WGS) entry which is preliminary data.</text>
</comment>
<feature type="region of interest" description="Disordered" evidence="1">
    <location>
        <begin position="28"/>
        <end position="51"/>
    </location>
</feature>
<feature type="compositionally biased region" description="Basic residues" evidence="1">
    <location>
        <begin position="102"/>
        <end position="121"/>
    </location>
</feature>
<sequence>MRKSFYIQPPDENASLDDWKAWQIQDDKKASVEKRKHTMAQTPSDQPEDFQDTTMRKINGVWRMAPSVGLVGNAEEGSCRAEPITGPSPQAKVIIMADWKPHTRGTKSKGRNARKARARKARALEKDKYSL</sequence>
<name>A0A0F9JA82_9ZZZZ</name>
<proteinExistence type="predicted"/>
<protein>
    <submittedName>
        <fullName evidence="2">Uncharacterized protein</fullName>
    </submittedName>
</protein>
<evidence type="ECO:0000256" key="1">
    <source>
        <dbReference type="SAM" id="MobiDB-lite"/>
    </source>
</evidence>
<evidence type="ECO:0000313" key="2">
    <source>
        <dbReference type="EMBL" id="KKM02741.1"/>
    </source>
</evidence>
<feature type="compositionally biased region" description="Basic and acidic residues" evidence="1">
    <location>
        <begin position="122"/>
        <end position="131"/>
    </location>
</feature>
<accession>A0A0F9JA82</accession>